<dbReference type="Gene3D" id="6.10.250.240">
    <property type="match status" value="1"/>
</dbReference>
<keyword evidence="4 7" id="KW-0862">Zinc</keyword>
<dbReference type="Pfam" id="PF13662">
    <property type="entry name" value="Toprim_4"/>
    <property type="match status" value="1"/>
</dbReference>
<dbReference type="CDD" id="cd01025">
    <property type="entry name" value="TOPRIM_recR"/>
    <property type="match status" value="1"/>
</dbReference>
<dbReference type="PROSITE" id="PS50880">
    <property type="entry name" value="TOPRIM"/>
    <property type="match status" value="1"/>
</dbReference>
<feature type="zinc finger region" description="C4-type" evidence="7">
    <location>
        <begin position="58"/>
        <end position="73"/>
    </location>
</feature>
<comment type="function">
    <text evidence="7">May play a role in DNA repair. It seems to be involved in an RecBC-independent recombinational process of DNA repair. It may act with RecF and RecO.</text>
</comment>
<dbReference type="GO" id="GO:0006310">
    <property type="term" value="P:DNA recombination"/>
    <property type="evidence" value="ECO:0007669"/>
    <property type="project" value="UniProtKB-UniRule"/>
</dbReference>
<dbReference type="Pfam" id="PF02132">
    <property type="entry name" value="RecR_ZnF"/>
    <property type="match status" value="1"/>
</dbReference>
<dbReference type="GO" id="GO:0008270">
    <property type="term" value="F:zinc ion binding"/>
    <property type="evidence" value="ECO:0007669"/>
    <property type="project" value="UniProtKB-KW"/>
</dbReference>
<accession>A0A1G2Q0G5</accession>
<dbReference type="Gene3D" id="3.40.1360.10">
    <property type="match status" value="1"/>
</dbReference>
<dbReference type="InterPro" id="IPR015967">
    <property type="entry name" value="Rcmb_RecR_Znf"/>
</dbReference>
<evidence type="ECO:0000256" key="7">
    <source>
        <dbReference type="HAMAP-Rule" id="MF_00017"/>
    </source>
</evidence>
<organism evidence="9 10">
    <name type="scientific">Candidatus Veblenbacteria bacterium RIFOXYA2_FULL_43_9</name>
    <dbReference type="NCBI Taxonomy" id="1802425"/>
    <lineage>
        <taxon>Bacteria</taxon>
        <taxon>Candidatus Vebleniibacteriota</taxon>
    </lineage>
</organism>
<evidence type="ECO:0000256" key="5">
    <source>
        <dbReference type="ARBA" id="ARBA00023172"/>
    </source>
</evidence>
<dbReference type="Gene3D" id="3.30.60.80">
    <property type="match status" value="1"/>
</dbReference>
<keyword evidence="1 7" id="KW-0479">Metal-binding</keyword>
<dbReference type="HAMAP" id="MF_00017">
    <property type="entry name" value="RecR"/>
    <property type="match status" value="1"/>
</dbReference>
<dbReference type="PANTHER" id="PTHR30446:SF0">
    <property type="entry name" value="RECOMBINATION PROTEIN RECR"/>
    <property type="match status" value="1"/>
</dbReference>
<sequence>MSPTPHALEQLIREFTKLPGIGPKTAERLVYYLLKQPKEELVSLADSLRQAKDEVVICRQCFRFADQDPCPICADKRRDKSLLCVVAESQNIPVIEKTGAFAGHYHVLGGLISPLEGITPDKLKIDELEQRLKTNGVKEVILALNPDLDGETTSLYLAKLIKPIGIKVTRLARGLPMGADLEYADEVTLENAILGRKEIN</sequence>
<protein>
    <recommendedName>
        <fullName evidence="7">Recombination protein RecR</fullName>
    </recommendedName>
</protein>
<evidence type="ECO:0000313" key="10">
    <source>
        <dbReference type="Proteomes" id="UP000178936"/>
    </source>
</evidence>
<dbReference type="Proteomes" id="UP000178936">
    <property type="component" value="Unassembled WGS sequence"/>
</dbReference>
<dbReference type="SMART" id="SM00493">
    <property type="entry name" value="TOPRIM"/>
    <property type="match status" value="1"/>
</dbReference>
<dbReference type="InterPro" id="IPR000093">
    <property type="entry name" value="DNA_Rcmb_RecR"/>
</dbReference>
<evidence type="ECO:0000256" key="3">
    <source>
        <dbReference type="ARBA" id="ARBA00022771"/>
    </source>
</evidence>
<gene>
    <name evidence="7" type="primary">recR</name>
    <name evidence="9" type="ORF">A2226_02065</name>
</gene>
<dbReference type="AlphaFoldDB" id="A0A1G2Q0G5"/>
<comment type="similarity">
    <text evidence="7">Belongs to the RecR family.</text>
</comment>
<keyword evidence="5 7" id="KW-0233">DNA recombination</keyword>
<dbReference type="Gene3D" id="1.10.8.420">
    <property type="entry name" value="RecR Domain 1"/>
    <property type="match status" value="1"/>
</dbReference>
<dbReference type="GO" id="GO:0003677">
    <property type="term" value="F:DNA binding"/>
    <property type="evidence" value="ECO:0007669"/>
    <property type="project" value="UniProtKB-UniRule"/>
</dbReference>
<dbReference type="GO" id="GO:0006281">
    <property type="term" value="P:DNA repair"/>
    <property type="evidence" value="ECO:0007669"/>
    <property type="project" value="UniProtKB-UniRule"/>
</dbReference>
<reference evidence="9 10" key="1">
    <citation type="journal article" date="2016" name="Nat. Commun.">
        <title>Thousands of microbial genomes shed light on interconnected biogeochemical processes in an aquifer system.</title>
        <authorList>
            <person name="Anantharaman K."/>
            <person name="Brown C.T."/>
            <person name="Hug L.A."/>
            <person name="Sharon I."/>
            <person name="Castelle C.J."/>
            <person name="Probst A.J."/>
            <person name="Thomas B.C."/>
            <person name="Singh A."/>
            <person name="Wilkins M.J."/>
            <person name="Karaoz U."/>
            <person name="Brodie E.L."/>
            <person name="Williams K.H."/>
            <person name="Hubbard S.S."/>
            <person name="Banfield J.F."/>
        </authorList>
    </citation>
    <scope>NUCLEOTIDE SEQUENCE [LARGE SCALE GENOMIC DNA]</scope>
</reference>
<evidence type="ECO:0000313" key="9">
    <source>
        <dbReference type="EMBL" id="OHA54074.1"/>
    </source>
</evidence>
<evidence type="ECO:0000256" key="4">
    <source>
        <dbReference type="ARBA" id="ARBA00022833"/>
    </source>
</evidence>
<dbReference type="InterPro" id="IPR034137">
    <property type="entry name" value="TOPRIM_RecR"/>
</dbReference>
<dbReference type="SUPFAM" id="SSF111304">
    <property type="entry name" value="Recombination protein RecR"/>
    <property type="match status" value="1"/>
</dbReference>
<feature type="domain" description="Toprim" evidence="8">
    <location>
        <begin position="81"/>
        <end position="176"/>
    </location>
</feature>
<comment type="caution">
    <text evidence="9">The sequence shown here is derived from an EMBL/GenBank/DDBJ whole genome shotgun (WGS) entry which is preliminary data.</text>
</comment>
<proteinExistence type="inferred from homology"/>
<dbReference type="Pfam" id="PF21175">
    <property type="entry name" value="RecR_C"/>
    <property type="match status" value="1"/>
</dbReference>
<dbReference type="PANTHER" id="PTHR30446">
    <property type="entry name" value="RECOMBINATION PROTEIN RECR"/>
    <property type="match status" value="1"/>
</dbReference>
<dbReference type="InterPro" id="IPR023627">
    <property type="entry name" value="Rcmb_RecR"/>
</dbReference>
<dbReference type="Pfam" id="PF21176">
    <property type="entry name" value="RecR_HhH"/>
    <property type="match status" value="1"/>
</dbReference>
<evidence type="ECO:0000259" key="8">
    <source>
        <dbReference type="PROSITE" id="PS50880"/>
    </source>
</evidence>
<evidence type="ECO:0000256" key="6">
    <source>
        <dbReference type="ARBA" id="ARBA00023204"/>
    </source>
</evidence>
<dbReference type="InterPro" id="IPR006171">
    <property type="entry name" value="TOPRIM_dom"/>
</dbReference>
<name>A0A1G2Q0G5_9BACT</name>
<evidence type="ECO:0000256" key="2">
    <source>
        <dbReference type="ARBA" id="ARBA00022763"/>
    </source>
</evidence>
<dbReference type="EMBL" id="MHTB01000057">
    <property type="protein sequence ID" value="OHA54074.1"/>
    <property type="molecule type" value="Genomic_DNA"/>
</dbReference>
<dbReference type="NCBIfam" id="TIGR00615">
    <property type="entry name" value="recR"/>
    <property type="match status" value="1"/>
</dbReference>
<keyword evidence="2 7" id="KW-0227">DNA damage</keyword>
<keyword evidence="3 7" id="KW-0863">Zinc-finger</keyword>
<evidence type="ECO:0000256" key="1">
    <source>
        <dbReference type="ARBA" id="ARBA00022723"/>
    </source>
</evidence>
<keyword evidence="6 7" id="KW-0234">DNA repair</keyword>
<dbReference type="PROSITE" id="PS01300">
    <property type="entry name" value="RECR"/>
    <property type="match status" value="1"/>
</dbReference>